<dbReference type="AlphaFoldDB" id="A0A0H5RAZ3"/>
<protein>
    <submittedName>
        <fullName evidence="1">Uncharacterized protein</fullName>
    </submittedName>
</protein>
<name>A0A0H5RAZ3_9EUKA</name>
<sequence>SIFGPKFIGVVIPYEHKCSTSGNNDDDVRTRDIIHRAGAILLSAIWMDSDVDHNIDRTLHKFRHSCANVLPSRCKQGKNRKLIIRSRGQLAYNLNTIIPRLKMIFLPSHLLAIWCRQFTYPFWLAQRQLK</sequence>
<evidence type="ECO:0000313" key="1">
    <source>
        <dbReference type="EMBL" id="CRZ11355.1"/>
    </source>
</evidence>
<accession>A0A0H5RAZ3</accession>
<proteinExistence type="predicted"/>
<organism evidence="1">
    <name type="scientific">Spongospora subterranea</name>
    <dbReference type="NCBI Taxonomy" id="70186"/>
    <lineage>
        <taxon>Eukaryota</taxon>
        <taxon>Sar</taxon>
        <taxon>Rhizaria</taxon>
        <taxon>Endomyxa</taxon>
        <taxon>Phytomyxea</taxon>
        <taxon>Plasmodiophorida</taxon>
        <taxon>Plasmodiophoridae</taxon>
        <taxon>Spongospora</taxon>
    </lineage>
</organism>
<feature type="non-terminal residue" evidence="1">
    <location>
        <position position="1"/>
    </location>
</feature>
<feature type="non-terminal residue" evidence="1">
    <location>
        <position position="130"/>
    </location>
</feature>
<dbReference type="EMBL" id="HACM01010913">
    <property type="protein sequence ID" value="CRZ11355.1"/>
    <property type="molecule type" value="Transcribed_RNA"/>
</dbReference>
<reference evidence="1" key="1">
    <citation type="submission" date="2015-04" db="EMBL/GenBank/DDBJ databases">
        <title>The genome sequence of the plant pathogenic Rhizarian Plasmodiophora brassicae reveals insights in its biotrophic life cycle and the origin of chitin synthesis.</title>
        <authorList>
            <person name="Schwelm A."/>
            <person name="Fogelqvist J."/>
            <person name="Knaust A."/>
            <person name="Julke S."/>
            <person name="Lilja T."/>
            <person name="Dhandapani V."/>
            <person name="Bonilla-Rosso G."/>
            <person name="Karlsson M."/>
            <person name="Shevchenko A."/>
            <person name="Choi S.R."/>
            <person name="Kim H.G."/>
            <person name="Park J.Y."/>
            <person name="Lim Y.P."/>
            <person name="Ludwig-Muller J."/>
            <person name="Dixelius C."/>
        </authorList>
    </citation>
    <scope>NUCLEOTIDE SEQUENCE</scope>
    <source>
        <tissue evidence="1">Potato root galls</tissue>
    </source>
</reference>